<sequence>DIPPFFASLWFAKGSLHNRTQKDLTSFIQQLRQSILSRPIEEATSLLYLANLPLRLRPRTISASQACLAFSRETLGSAHSGTDRSLNSGSSGLSRLRLSVVRPPPVARQTTIASPTIAALIAAQGHVISACRQRAWDLVQKLGGYDAVVKLSEQAKPAIALSVTSSDDNGTILDCYLDSASTHHVVNTKDFFTSFVSSAGTC</sequence>
<organism evidence="1 2">
    <name type="scientific">Myxozyma melibiosi</name>
    <dbReference type="NCBI Taxonomy" id="54550"/>
    <lineage>
        <taxon>Eukaryota</taxon>
        <taxon>Fungi</taxon>
        <taxon>Dikarya</taxon>
        <taxon>Ascomycota</taxon>
        <taxon>Saccharomycotina</taxon>
        <taxon>Lipomycetes</taxon>
        <taxon>Lipomycetales</taxon>
        <taxon>Lipomycetaceae</taxon>
        <taxon>Myxozyma</taxon>
    </lineage>
</organism>
<dbReference type="Proteomes" id="UP001498771">
    <property type="component" value="Unassembled WGS sequence"/>
</dbReference>
<reference evidence="1 2" key="1">
    <citation type="submission" date="2024-03" db="EMBL/GenBank/DDBJ databases">
        <title>Genome-scale model development and genomic sequencing of the oleaginous clade Lipomyces.</title>
        <authorList>
            <consortium name="Lawrence Berkeley National Laboratory"/>
            <person name="Czajka J.J."/>
            <person name="Han Y."/>
            <person name="Kim J."/>
            <person name="Mondo S.J."/>
            <person name="Hofstad B.A."/>
            <person name="Robles A."/>
            <person name="Haridas S."/>
            <person name="Riley R."/>
            <person name="LaButti K."/>
            <person name="Pangilinan J."/>
            <person name="Andreopoulos W."/>
            <person name="Lipzen A."/>
            <person name="Yan J."/>
            <person name="Wang M."/>
            <person name="Ng V."/>
            <person name="Grigoriev I.V."/>
            <person name="Spatafora J.W."/>
            <person name="Magnuson J.K."/>
            <person name="Baker S.E."/>
            <person name="Pomraning K.R."/>
        </authorList>
    </citation>
    <scope>NUCLEOTIDE SEQUENCE [LARGE SCALE GENOMIC DNA]</scope>
    <source>
        <strain evidence="1 2">Phaff 52-87</strain>
    </source>
</reference>
<dbReference type="RefSeq" id="XP_064768297.1">
    <property type="nucleotide sequence ID" value="XM_064912782.1"/>
</dbReference>
<accession>A0ABR1F5Z3</accession>
<gene>
    <name evidence="1" type="ORF">BZA70DRAFT_279473</name>
</gene>
<evidence type="ECO:0000313" key="2">
    <source>
        <dbReference type="Proteomes" id="UP001498771"/>
    </source>
</evidence>
<evidence type="ECO:0000313" key="1">
    <source>
        <dbReference type="EMBL" id="KAK7205264.1"/>
    </source>
</evidence>
<dbReference type="EMBL" id="JBBJBU010000006">
    <property type="protein sequence ID" value="KAK7205264.1"/>
    <property type="molecule type" value="Genomic_DNA"/>
</dbReference>
<comment type="caution">
    <text evidence="1">The sequence shown here is derived from an EMBL/GenBank/DDBJ whole genome shotgun (WGS) entry which is preliminary data.</text>
</comment>
<protein>
    <submittedName>
        <fullName evidence="1">Uncharacterized protein</fullName>
    </submittedName>
</protein>
<proteinExistence type="predicted"/>
<keyword evidence="2" id="KW-1185">Reference proteome</keyword>
<feature type="non-terminal residue" evidence="1">
    <location>
        <position position="1"/>
    </location>
</feature>
<dbReference type="GeneID" id="90038294"/>
<name>A0ABR1F5Z3_9ASCO</name>